<name>E3S0H0_PYRTT</name>
<gene>
    <name evidence="3" type="ORF">PTT_15547</name>
</gene>
<dbReference type="KEGG" id="pte:PTT_15547"/>
<evidence type="ECO:0000313" key="4">
    <source>
        <dbReference type="Proteomes" id="UP000001067"/>
    </source>
</evidence>
<protein>
    <submittedName>
        <fullName evidence="3">Uncharacterized protein</fullName>
    </submittedName>
</protein>
<proteinExistence type="predicted"/>
<feature type="compositionally biased region" description="Polar residues" evidence="1">
    <location>
        <begin position="189"/>
        <end position="199"/>
    </location>
</feature>
<keyword evidence="2" id="KW-0812">Transmembrane</keyword>
<evidence type="ECO:0000313" key="3">
    <source>
        <dbReference type="EMBL" id="EFQ88512.1"/>
    </source>
</evidence>
<feature type="transmembrane region" description="Helical" evidence="2">
    <location>
        <begin position="12"/>
        <end position="33"/>
    </location>
</feature>
<feature type="compositionally biased region" description="Low complexity" evidence="1">
    <location>
        <begin position="172"/>
        <end position="188"/>
    </location>
</feature>
<feature type="region of interest" description="Disordered" evidence="1">
    <location>
        <begin position="72"/>
        <end position="133"/>
    </location>
</feature>
<reference evidence="3 4" key="1">
    <citation type="journal article" date="2010" name="Genome Biol.">
        <title>A first genome assembly of the barley fungal pathogen Pyrenophora teres f. teres.</title>
        <authorList>
            <person name="Ellwood S.R."/>
            <person name="Liu Z."/>
            <person name="Syme R.A."/>
            <person name="Lai Z."/>
            <person name="Hane J.K."/>
            <person name="Keiper F."/>
            <person name="Moffat C.S."/>
            <person name="Oliver R.P."/>
            <person name="Friesen T.L."/>
        </authorList>
    </citation>
    <scope>NUCLEOTIDE SEQUENCE [LARGE SCALE GENOMIC DNA]</scope>
    <source>
        <strain evidence="3 4">0-1</strain>
    </source>
</reference>
<dbReference type="HOGENOM" id="CLU_097983_0_0_1"/>
<evidence type="ECO:0000256" key="2">
    <source>
        <dbReference type="SAM" id="Phobius"/>
    </source>
</evidence>
<feature type="region of interest" description="Disordered" evidence="1">
    <location>
        <begin position="169"/>
        <end position="212"/>
    </location>
</feature>
<feature type="compositionally biased region" description="Basic and acidic residues" evidence="1">
    <location>
        <begin position="90"/>
        <end position="99"/>
    </location>
</feature>
<keyword evidence="2" id="KW-0472">Membrane</keyword>
<feature type="compositionally biased region" description="Basic residues" evidence="1">
    <location>
        <begin position="103"/>
        <end position="122"/>
    </location>
</feature>
<dbReference type="Proteomes" id="UP000001067">
    <property type="component" value="Unassembled WGS sequence"/>
</dbReference>
<accession>E3S0H0</accession>
<evidence type="ECO:0000256" key="1">
    <source>
        <dbReference type="SAM" id="MobiDB-lite"/>
    </source>
</evidence>
<sequence length="298" mass="33837">MGVTVSHTAFSPLSMVSTIIGFVSFTFTLATLLRVSWSNLSTFYAAPEEIKDTLSSLKQGLLEERRHLKRVRKRLRNVKRDQSHGPGAHSDSEGHDGSNSRHQMSRKRRPSSGRARSGKRKPMHFDRDIQSMRSTGAEDALNVMRATIRDLIKKFRDLEYPFLKSEYQTHYQQNSPNPSSQNSSEKSPYTAQYYSTNNNYKDDDNDAPSAHHLSSTNRLGLEYANCDIHRRWLWVRGKSDFVNLSTVLSRIEGRRTAHEVGEVASMVADIGRDVEDLMGLVQGVEGRLNRVVGVRRVN</sequence>
<dbReference type="OrthoDB" id="3692735at2759"/>
<dbReference type="EMBL" id="GL536311">
    <property type="protein sequence ID" value="EFQ88512.1"/>
    <property type="molecule type" value="Genomic_DNA"/>
</dbReference>
<dbReference type="eggNOG" id="ENOG502SY4G">
    <property type="taxonomic scope" value="Eukaryota"/>
</dbReference>
<dbReference type="AlphaFoldDB" id="E3S0H0"/>
<keyword evidence="4" id="KW-1185">Reference proteome</keyword>
<organism evidence="4">
    <name type="scientific">Pyrenophora teres f. teres (strain 0-1)</name>
    <name type="common">Barley net blotch fungus</name>
    <name type="synonym">Drechslera teres f. teres</name>
    <dbReference type="NCBI Taxonomy" id="861557"/>
    <lineage>
        <taxon>Eukaryota</taxon>
        <taxon>Fungi</taxon>
        <taxon>Dikarya</taxon>
        <taxon>Ascomycota</taxon>
        <taxon>Pezizomycotina</taxon>
        <taxon>Dothideomycetes</taxon>
        <taxon>Pleosporomycetidae</taxon>
        <taxon>Pleosporales</taxon>
        <taxon>Pleosporineae</taxon>
        <taxon>Pleosporaceae</taxon>
        <taxon>Pyrenophora</taxon>
    </lineage>
</organism>
<keyword evidence="2" id="KW-1133">Transmembrane helix</keyword>